<dbReference type="Proteomes" id="UP001172155">
    <property type="component" value="Unassembled WGS sequence"/>
</dbReference>
<name>A0AA40ER39_9PEZI</name>
<organism evidence="1 2">
    <name type="scientific">Schizothecium vesticola</name>
    <dbReference type="NCBI Taxonomy" id="314040"/>
    <lineage>
        <taxon>Eukaryota</taxon>
        <taxon>Fungi</taxon>
        <taxon>Dikarya</taxon>
        <taxon>Ascomycota</taxon>
        <taxon>Pezizomycotina</taxon>
        <taxon>Sordariomycetes</taxon>
        <taxon>Sordariomycetidae</taxon>
        <taxon>Sordariales</taxon>
        <taxon>Schizotheciaceae</taxon>
        <taxon>Schizothecium</taxon>
    </lineage>
</organism>
<comment type="caution">
    <text evidence="1">The sequence shown here is derived from an EMBL/GenBank/DDBJ whole genome shotgun (WGS) entry which is preliminary data.</text>
</comment>
<proteinExistence type="predicted"/>
<evidence type="ECO:0000313" key="1">
    <source>
        <dbReference type="EMBL" id="KAK0743966.1"/>
    </source>
</evidence>
<protein>
    <submittedName>
        <fullName evidence="1">Uncharacterized protein</fullName>
    </submittedName>
</protein>
<gene>
    <name evidence="1" type="ORF">B0T18DRAFT_293130</name>
</gene>
<dbReference type="AlphaFoldDB" id="A0AA40ER39"/>
<sequence length="377" mass="40776">RTLYWYEAEADARLIKQNGWNLQVAKSVAAGNAAPTYNLVWQSQALAPVTEISWTDEYALGWTAVVPSDGVRVSVMGRWQKCNKGESYDINPLGYWEPSSDTRSATPGWLNVGRVNYQYPNVLGIHIIVGVKNARTGFFEPVFVDRSALPEGSSAQYQPQETLTWWLEAEYKSGQVFSSTRTDSTQWDFTNPSNPVENGYEWSTSYVVAGNTGSTKWVISRGGVSQAVHEPPASVPIPVLSIGGLAPLEVATIAPLEVAAIAPLEVAAIGAAASWLVRFKKPLTAAALGALGASLFDRLSPSFRNLDVRAEDNDGQTLRVEYLASDRDAQGLAQGTAQAAVGGPPQGIIDAALRELKASKQLDLDEEWQIVPGDIPQ</sequence>
<dbReference type="EMBL" id="JAUKUD010000005">
    <property type="protein sequence ID" value="KAK0743966.1"/>
    <property type="molecule type" value="Genomic_DNA"/>
</dbReference>
<reference evidence="1" key="1">
    <citation type="submission" date="2023-06" db="EMBL/GenBank/DDBJ databases">
        <title>Genome-scale phylogeny and comparative genomics of the fungal order Sordariales.</title>
        <authorList>
            <consortium name="Lawrence Berkeley National Laboratory"/>
            <person name="Hensen N."/>
            <person name="Bonometti L."/>
            <person name="Westerberg I."/>
            <person name="Brannstrom I.O."/>
            <person name="Guillou S."/>
            <person name="Cros-Aarteil S."/>
            <person name="Calhoun S."/>
            <person name="Haridas S."/>
            <person name="Kuo A."/>
            <person name="Mondo S."/>
            <person name="Pangilinan J."/>
            <person name="Riley R."/>
            <person name="LaButti K."/>
            <person name="Andreopoulos B."/>
            <person name="Lipzen A."/>
            <person name="Chen C."/>
            <person name="Yanf M."/>
            <person name="Daum C."/>
            <person name="Ng V."/>
            <person name="Clum A."/>
            <person name="Steindorff A."/>
            <person name="Ohm R."/>
            <person name="Martin F."/>
            <person name="Silar P."/>
            <person name="Natvig D."/>
            <person name="Lalanne C."/>
            <person name="Gautier V."/>
            <person name="Ament-velasquez S.L."/>
            <person name="Kruys A."/>
            <person name="Hutchinson M.I."/>
            <person name="Powell A.J."/>
            <person name="Barry K."/>
            <person name="Miller A.N."/>
            <person name="Grigoriev I.V."/>
            <person name="Debuchy R."/>
            <person name="Gladieux P."/>
            <person name="Thoren M.H."/>
            <person name="Johannesson H."/>
        </authorList>
    </citation>
    <scope>NUCLEOTIDE SEQUENCE</scope>
    <source>
        <strain evidence="1">SMH3187-1</strain>
    </source>
</reference>
<feature type="non-terminal residue" evidence="1">
    <location>
        <position position="377"/>
    </location>
</feature>
<evidence type="ECO:0000313" key="2">
    <source>
        <dbReference type="Proteomes" id="UP001172155"/>
    </source>
</evidence>
<accession>A0AA40ER39</accession>
<keyword evidence="2" id="KW-1185">Reference proteome</keyword>
<feature type="non-terminal residue" evidence="1">
    <location>
        <position position="1"/>
    </location>
</feature>